<protein>
    <recommendedName>
        <fullName evidence="4">Lipoprotein</fullName>
    </recommendedName>
</protein>
<dbReference type="Proteomes" id="UP000195918">
    <property type="component" value="Unassembled WGS sequence"/>
</dbReference>
<accession>A0A1X6WPN8</accession>
<keyword evidence="3" id="KW-1185">Reference proteome</keyword>
<feature type="signal peptide" evidence="1">
    <location>
        <begin position="1"/>
        <end position="19"/>
    </location>
</feature>
<sequence length="146" mass="16481">MKKSIIFLALLNFNLSLFGCNSNNKQAIDNSISTSASSSEVKKEKLSKEYITGKWTSTEEDWPIEIEIYKNNDTEQLQLDITAPQDSVGTYTTASGYSSYSNPDNSIRYKFSLDLDNQLIMTKTFPNMKSNEVGAVRGWLLQKVED</sequence>
<evidence type="ECO:0000256" key="1">
    <source>
        <dbReference type="SAM" id="SignalP"/>
    </source>
</evidence>
<dbReference type="OrthoDB" id="2181385at2"/>
<proteinExistence type="predicted"/>
<feature type="chain" id="PRO_5039559650" description="Lipoprotein" evidence="1">
    <location>
        <begin position="20"/>
        <end position="146"/>
    </location>
</feature>
<name>A0A1X6WPN8_9ENTE</name>
<dbReference type="AlphaFoldDB" id="A0A1X6WPN8"/>
<organism evidence="2 3">
    <name type="scientific">Vagococcus fluvialis bH819</name>
    <dbReference type="NCBI Taxonomy" id="1255619"/>
    <lineage>
        <taxon>Bacteria</taxon>
        <taxon>Bacillati</taxon>
        <taxon>Bacillota</taxon>
        <taxon>Bacilli</taxon>
        <taxon>Lactobacillales</taxon>
        <taxon>Enterococcaceae</taxon>
        <taxon>Vagococcus</taxon>
    </lineage>
</organism>
<evidence type="ECO:0008006" key="4">
    <source>
        <dbReference type="Google" id="ProtNLM"/>
    </source>
</evidence>
<dbReference type="RefSeq" id="WP_086951889.1">
    <property type="nucleotide sequence ID" value="NZ_FWFD01000014.1"/>
</dbReference>
<evidence type="ECO:0000313" key="2">
    <source>
        <dbReference type="EMBL" id="SLM86255.1"/>
    </source>
</evidence>
<evidence type="ECO:0000313" key="3">
    <source>
        <dbReference type="Proteomes" id="UP000195918"/>
    </source>
</evidence>
<dbReference type="EMBL" id="FWFD01000014">
    <property type="protein sequence ID" value="SLM86255.1"/>
    <property type="molecule type" value="Genomic_DNA"/>
</dbReference>
<gene>
    <name evidence="2" type="ORF">FM121_09210</name>
</gene>
<reference evidence="3" key="1">
    <citation type="submission" date="2017-02" db="EMBL/GenBank/DDBJ databases">
        <authorList>
            <person name="Dridi B."/>
        </authorList>
    </citation>
    <scope>NUCLEOTIDE SEQUENCE [LARGE SCALE GENOMIC DNA]</scope>
    <source>
        <strain evidence="3">bH819</strain>
    </source>
</reference>
<dbReference type="PROSITE" id="PS51257">
    <property type="entry name" value="PROKAR_LIPOPROTEIN"/>
    <property type="match status" value="1"/>
</dbReference>
<keyword evidence="1" id="KW-0732">Signal</keyword>